<dbReference type="PANTHER" id="PTHR23308">
    <property type="entry name" value="NUCLEAR INHIBITOR OF PROTEIN PHOSPHATASE-1"/>
    <property type="match status" value="1"/>
</dbReference>
<evidence type="ECO:0000259" key="1">
    <source>
        <dbReference type="PROSITE" id="PS50006"/>
    </source>
</evidence>
<dbReference type="InterPro" id="IPR000253">
    <property type="entry name" value="FHA_dom"/>
</dbReference>
<dbReference type="CDD" id="cd00060">
    <property type="entry name" value="FHA"/>
    <property type="match status" value="1"/>
</dbReference>
<dbReference type="Proteomes" id="UP000285961">
    <property type="component" value="Unassembled WGS sequence"/>
</dbReference>
<evidence type="ECO:0000313" key="3">
    <source>
        <dbReference type="Proteomes" id="UP000285961"/>
    </source>
</evidence>
<dbReference type="SMART" id="SM00240">
    <property type="entry name" value="FHA"/>
    <property type="match status" value="1"/>
</dbReference>
<protein>
    <submittedName>
        <fullName evidence="2">FHA domain-containing protein</fullName>
    </submittedName>
</protein>
<sequence length="124" mass="13515">MTSPVPSAHLDTPITIEIMNGPEDGRVVVCDKTQISIGRATDNTIHLPYDHLISRRHAKIVAFGDSLTLSDLHSTNGTFVGRERVHEGTVLPPNTLFRVGATLLMAKRPAAEASRRKGARPRGR</sequence>
<dbReference type="InterPro" id="IPR008984">
    <property type="entry name" value="SMAD_FHA_dom_sf"/>
</dbReference>
<reference evidence="2 3" key="1">
    <citation type="journal article" date="2017" name="ISME J.">
        <title>Energy and carbon metabolisms in a deep terrestrial subsurface fluid microbial community.</title>
        <authorList>
            <person name="Momper L."/>
            <person name="Jungbluth S.P."/>
            <person name="Lee M.D."/>
            <person name="Amend J.P."/>
        </authorList>
    </citation>
    <scope>NUCLEOTIDE SEQUENCE [LARGE SCALE GENOMIC DNA]</scope>
    <source>
        <strain evidence="2">SURF_17</strain>
    </source>
</reference>
<comment type="caution">
    <text evidence="2">The sequence shown here is derived from an EMBL/GenBank/DDBJ whole genome shotgun (WGS) entry which is preliminary data.</text>
</comment>
<evidence type="ECO:0000313" key="2">
    <source>
        <dbReference type="EMBL" id="RJP71449.1"/>
    </source>
</evidence>
<dbReference type="Pfam" id="PF00498">
    <property type="entry name" value="FHA"/>
    <property type="match status" value="1"/>
</dbReference>
<dbReference type="AlphaFoldDB" id="A0A419F0T0"/>
<dbReference type="InterPro" id="IPR050923">
    <property type="entry name" value="Cell_Proc_Reg/RNA_Proc"/>
</dbReference>
<dbReference type="PROSITE" id="PS50006">
    <property type="entry name" value="FHA_DOMAIN"/>
    <property type="match status" value="1"/>
</dbReference>
<dbReference type="EMBL" id="QZKI01000059">
    <property type="protein sequence ID" value="RJP71449.1"/>
    <property type="molecule type" value="Genomic_DNA"/>
</dbReference>
<organism evidence="2 3">
    <name type="scientific">Candidatus Abyssobacteria bacterium SURF_17</name>
    <dbReference type="NCBI Taxonomy" id="2093361"/>
    <lineage>
        <taxon>Bacteria</taxon>
        <taxon>Pseudomonadati</taxon>
        <taxon>Candidatus Hydrogenedentota</taxon>
        <taxon>Candidatus Abyssobacteria</taxon>
    </lineage>
</organism>
<feature type="domain" description="FHA" evidence="1">
    <location>
        <begin position="35"/>
        <end position="85"/>
    </location>
</feature>
<proteinExistence type="predicted"/>
<accession>A0A419F0T0</accession>
<name>A0A419F0T0_9BACT</name>
<gene>
    <name evidence="2" type="ORF">C4532_07400</name>
</gene>
<dbReference type="SUPFAM" id="SSF49879">
    <property type="entry name" value="SMAD/FHA domain"/>
    <property type="match status" value="1"/>
</dbReference>
<dbReference type="Gene3D" id="2.60.200.20">
    <property type="match status" value="1"/>
</dbReference>